<dbReference type="KEGG" id="arj:DOM24_13070"/>
<dbReference type="Gene3D" id="3.30.700.10">
    <property type="entry name" value="Glycoprotein, Type 4 Pilin"/>
    <property type="match status" value="1"/>
</dbReference>
<dbReference type="InterPro" id="IPR000983">
    <property type="entry name" value="Bac_GSPG_pilin"/>
</dbReference>
<keyword evidence="1" id="KW-0488">Methylation</keyword>
<accession>A0A8H2PTM9</accession>
<feature type="transmembrane region" description="Helical" evidence="2">
    <location>
        <begin position="21"/>
        <end position="42"/>
    </location>
</feature>
<dbReference type="GO" id="GO:0015627">
    <property type="term" value="C:type II protein secretion system complex"/>
    <property type="evidence" value="ECO:0007669"/>
    <property type="project" value="InterPro"/>
</dbReference>
<gene>
    <name evidence="3" type="ORF">FHY67_14695</name>
</gene>
<dbReference type="PANTHER" id="PTHR30093">
    <property type="entry name" value="GENERAL SECRETION PATHWAY PROTEIN G"/>
    <property type="match status" value="1"/>
</dbReference>
<name>A0A8H2PTM9_ACIRA</name>
<sequence>MRKQVNIRDKRFIAYKKYQHAYTLVELMVVVMIIAILAAIALPSYQQYKRKNALSNAQQEMLKLAEQLERYKGRNFSYKGFDASYLYNYIANGTSSNYLNSDQSLSLPLGGPNVDYTIEIKDISQSSPKLLTASDALGQSWVIKATKSTAGTQVQNYNILLNSAGLRCMTKNTIAGYANCGASGYESW</sequence>
<keyword evidence="2" id="KW-0472">Membrane</keyword>
<dbReference type="Proteomes" id="UP000314285">
    <property type="component" value="Unassembled WGS sequence"/>
</dbReference>
<keyword evidence="2" id="KW-1133">Transmembrane helix</keyword>
<dbReference type="PRINTS" id="PR00813">
    <property type="entry name" value="BCTERIALGSPG"/>
</dbReference>
<keyword evidence="2" id="KW-0812">Transmembrane</keyword>
<dbReference type="InterPro" id="IPR045584">
    <property type="entry name" value="Pilin-like"/>
</dbReference>
<dbReference type="Pfam" id="PF07963">
    <property type="entry name" value="N_methyl"/>
    <property type="match status" value="1"/>
</dbReference>
<comment type="caution">
    <text evidence="3">The sequence shown here is derived from an EMBL/GenBank/DDBJ whole genome shotgun (WGS) entry which is preliminary data.</text>
</comment>
<dbReference type="EMBL" id="VFBM01000021">
    <property type="protein sequence ID" value="TNX85982.1"/>
    <property type="molecule type" value="Genomic_DNA"/>
</dbReference>
<organism evidence="3 4">
    <name type="scientific">Acinetobacter radioresistens</name>
    <dbReference type="NCBI Taxonomy" id="40216"/>
    <lineage>
        <taxon>Bacteria</taxon>
        <taxon>Pseudomonadati</taxon>
        <taxon>Pseudomonadota</taxon>
        <taxon>Gammaproteobacteria</taxon>
        <taxon>Moraxellales</taxon>
        <taxon>Moraxellaceae</taxon>
        <taxon>Acinetobacter</taxon>
    </lineage>
</organism>
<evidence type="ECO:0000313" key="4">
    <source>
        <dbReference type="Proteomes" id="UP000314285"/>
    </source>
</evidence>
<dbReference type="GO" id="GO:0015628">
    <property type="term" value="P:protein secretion by the type II secretion system"/>
    <property type="evidence" value="ECO:0007669"/>
    <property type="project" value="InterPro"/>
</dbReference>
<dbReference type="AlphaFoldDB" id="A0A8H2PTM9"/>
<dbReference type="InterPro" id="IPR012902">
    <property type="entry name" value="N_methyl_site"/>
</dbReference>
<evidence type="ECO:0000256" key="2">
    <source>
        <dbReference type="SAM" id="Phobius"/>
    </source>
</evidence>
<reference evidence="3 4" key="1">
    <citation type="submission" date="2019-06" db="EMBL/GenBank/DDBJ databases">
        <title>Genome of Acinetobacter radioresistens APH1, a phenol degrading strain.</title>
        <authorList>
            <person name="Liu Y."/>
        </authorList>
    </citation>
    <scope>NUCLEOTIDE SEQUENCE [LARGE SCALE GENOMIC DNA]</scope>
    <source>
        <strain evidence="3 4">APH1</strain>
    </source>
</reference>
<evidence type="ECO:0000313" key="3">
    <source>
        <dbReference type="EMBL" id="TNX85982.1"/>
    </source>
</evidence>
<evidence type="ECO:0000256" key="1">
    <source>
        <dbReference type="ARBA" id="ARBA00022481"/>
    </source>
</evidence>
<proteinExistence type="predicted"/>
<dbReference type="NCBIfam" id="TIGR02532">
    <property type="entry name" value="IV_pilin_GFxxxE"/>
    <property type="match status" value="1"/>
</dbReference>
<dbReference type="SUPFAM" id="SSF54523">
    <property type="entry name" value="Pili subunits"/>
    <property type="match status" value="1"/>
</dbReference>
<protein>
    <submittedName>
        <fullName evidence="3">Prepilin-type N-terminal cleavage/methylation domain-containing protein</fullName>
    </submittedName>
</protein>
<dbReference type="PANTHER" id="PTHR30093:SF47">
    <property type="entry name" value="TYPE IV PILUS NON-CORE MINOR PILIN PILE"/>
    <property type="match status" value="1"/>
</dbReference>